<evidence type="ECO:0000313" key="1">
    <source>
        <dbReference type="EMBL" id="PJI94613.1"/>
    </source>
</evidence>
<comment type="caution">
    <text evidence="1">The sequence shown here is derived from an EMBL/GenBank/DDBJ whole genome shotgun (WGS) entry which is preliminary data.</text>
</comment>
<gene>
    <name evidence="1" type="ORF">CLV34_0457</name>
</gene>
<reference evidence="1 2" key="1">
    <citation type="submission" date="2017-11" db="EMBL/GenBank/DDBJ databases">
        <title>Genomic Encyclopedia of Archaeal and Bacterial Type Strains, Phase II (KMG-II): From Individual Species to Whole Genera.</title>
        <authorList>
            <person name="Goeker M."/>
        </authorList>
    </citation>
    <scope>NUCLEOTIDE SEQUENCE [LARGE SCALE GENOMIC DNA]</scope>
    <source>
        <strain evidence="1 2">DSM 22413</strain>
    </source>
</reference>
<name>A0A2M8WUL5_9MICO</name>
<organism evidence="1 2">
    <name type="scientific">Luteimicrobium subarcticum</name>
    <dbReference type="NCBI Taxonomy" id="620910"/>
    <lineage>
        <taxon>Bacteria</taxon>
        <taxon>Bacillati</taxon>
        <taxon>Actinomycetota</taxon>
        <taxon>Actinomycetes</taxon>
        <taxon>Micrococcales</taxon>
        <taxon>Luteimicrobium</taxon>
    </lineage>
</organism>
<dbReference type="EMBL" id="PGTZ01000006">
    <property type="protein sequence ID" value="PJI94613.1"/>
    <property type="molecule type" value="Genomic_DNA"/>
</dbReference>
<proteinExistence type="predicted"/>
<keyword evidence="2" id="KW-1185">Reference proteome</keyword>
<dbReference type="AlphaFoldDB" id="A0A2M8WUL5"/>
<dbReference type="RefSeq" id="WP_170044581.1">
    <property type="nucleotide sequence ID" value="NZ_PGTZ01000006.1"/>
</dbReference>
<evidence type="ECO:0008006" key="3">
    <source>
        <dbReference type="Google" id="ProtNLM"/>
    </source>
</evidence>
<evidence type="ECO:0000313" key="2">
    <source>
        <dbReference type="Proteomes" id="UP000231586"/>
    </source>
</evidence>
<protein>
    <recommendedName>
        <fullName evidence="3">Heavy metal transporter</fullName>
    </recommendedName>
</protein>
<dbReference type="Proteomes" id="UP000231586">
    <property type="component" value="Unassembled WGS sequence"/>
</dbReference>
<accession>A0A2M8WUL5</accession>
<sequence length="294" mass="30584">MTGTFVGLVAAGAGAVVLVARHFQHPAPLVLGCTATADDVGWPLTPDQADNAATITAVTVRRGLPARAATVALATAQQESKLRNIEYGDRDSLGLFQQRPSQGWGTDAQILDPVHATGEFLDHLVQVPDWQKLEITVAAQRVQRSAYPQAYAIHEASARAWASGLTGWTPAGVTCTLAAIDGAAPADGSEPLTADDVADRLDQDYGTLPHTVDTAARTVTVDARPLGSSSAADARAAWSVASWAVATASAQDVVRVDVDGQSWVRGQEGWHTADDDGSAAADPGAGRVRITVAH</sequence>